<dbReference type="GO" id="GO:0005634">
    <property type="term" value="C:nucleus"/>
    <property type="evidence" value="ECO:0007669"/>
    <property type="project" value="TreeGrafter"/>
</dbReference>
<keyword evidence="4" id="KW-0862">Zinc</keyword>
<dbReference type="AlphaFoldDB" id="A0A078B632"/>
<name>A0A078B632_STYLE</name>
<keyword evidence="3 5" id="KW-0863">Zinc-finger</keyword>
<dbReference type="InterPro" id="IPR003409">
    <property type="entry name" value="MORN"/>
</dbReference>
<dbReference type="GO" id="GO:0008270">
    <property type="term" value="F:zinc ion binding"/>
    <property type="evidence" value="ECO:0007669"/>
    <property type="project" value="UniProtKB-KW"/>
</dbReference>
<feature type="region of interest" description="Disordered" evidence="6">
    <location>
        <begin position="122"/>
        <end position="166"/>
    </location>
</feature>
<evidence type="ECO:0000256" key="1">
    <source>
        <dbReference type="ARBA" id="ARBA00022723"/>
    </source>
</evidence>
<dbReference type="SUPFAM" id="SSF57850">
    <property type="entry name" value="RING/U-box"/>
    <property type="match status" value="1"/>
</dbReference>
<dbReference type="InterPro" id="IPR001841">
    <property type="entry name" value="Znf_RING"/>
</dbReference>
<feature type="domain" description="RING-type" evidence="7">
    <location>
        <begin position="4"/>
        <end position="58"/>
    </location>
</feature>
<dbReference type="PANTHER" id="PTHR43215">
    <property type="entry name" value="RADIAL SPOKE HEAD 1 HOMOLOG"/>
    <property type="match status" value="1"/>
</dbReference>
<reference evidence="8 9" key="1">
    <citation type="submission" date="2014-06" db="EMBL/GenBank/DDBJ databases">
        <authorList>
            <person name="Swart Estienne"/>
        </authorList>
    </citation>
    <scope>NUCLEOTIDE SEQUENCE [LARGE SCALE GENOMIC DNA]</scope>
    <source>
        <strain evidence="8 9">130c</strain>
    </source>
</reference>
<keyword evidence="2" id="KW-0677">Repeat</keyword>
<evidence type="ECO:0000259" key="7">
    <source>
        <dbReference type="PROSITE" id="PS50089"/>
    </source>
</evidence>
<dbReference type="InParanoid" id="A0A078B632"/>
<protein>
    <recommendedName>
        <fullName evidence="7">RING-type domain-containing protein</fullName>
    </recommendedName>
</protein>
<dbReference type="SMART" id="SM00698">
    <property type="entry name" value="MORN"/>
    <property type="match status" value="9"/>
</dbReference>
<evidence type="ECO:0000256" key="2">
    <source>
        <dbReference type="ARBA" id="ARBA00022737"/>
    </source>
</evidence>
<feature type="compositionally biased region" description="Basic and acidic residues" evidence="6">
    <location>
        <begin position="127"/>
        <end position="166"/>
    </location>
</feature>
<keyword evidence="1" id="KW-0479">Metal-binding</keyword>
<sequence>MSECQICLLPWSDQLNKYPRVLECGHTFCLECISQCIKVKDTQSQDQPKFNLKCPTCREVTSCVSLNSLRKNYQLIELNKLYLQQQSMYVQHGMNQQQLNNKRIPLSDISNSLRSDQQFEIQRQRGISKENNQRSKNELNIRERNKSRDFERSPEESKHEIRKREAISSSGLDFDESEYDNFKIEKPDIMQIKTQAKIVKCKEIKELPSISQMRGPSSNPHNDPIFNGYGYYKFSERVSYEGEWKNGKRHGLGYLMNQDSGWDFLGEFQDNHIHGFGKYIWNSGDVYIGFFTHNEKNGFGIYKWQNGSAYKGFWKNNKKHGLGDYTYPDKSYYYGYYSYDKPDGLGLYVWPDGNYYQGEWKNGSRSGIGYFKWSKNKAHYVGWFKDNFLDGKGAFHYEDGSYYKGEFVRNKRDGYGKSVWSDKSYYIGYWSNGEKDGIGKLVSPAGDVTEGIWKKGKRL</sequence>
<accession>A0A078B632</accession>
<dbReference type="GO" id="GO:0007286">
    <property type="term" value="P:spermatid development"/>
    <property type="evidence" value="ECO:0007669"/>
    <property type="project" value="TreeGrafter"/>
</dbReference>
<dbReference type="InterPro" id="IPR013083">
    <property type="entry name" value="Znf_RING/FYVE/PHD"/>
</dbReference>
<dbReference type="GO" id="GO:0035082">
    <property type="term" value="P:axoneme assembly"/>
    <property type="evidence" value="ECO:0007669"/>
    <property type="project" value="TreeGrafter"/>
</dbReference>
<dbReference type="PROSITE" id="PS00518">
    <property type="entry name" value="ZF_RING_1"/>
    <property type="match status" value="1"/>
</dbReference>
<dbReference type="InterPro" id="IPR027370">
    <property type="entry name" value="Znf-RING_euk"/>
</dbReference>
<dbReference type="InterPro" id="IPR017907">
    <property type="entry name" value="Znf_RING_CS"/>
</dbReference>
<dbReference type="Gene3D" id="3.30.40.10">
    <property type="entry name" value="Zinc/RING finger domain, C3HC4 (zinc finger)"/>
    <property type="match status" value="1"/>
</dbReference>
<dbReference type="OrthoDB" id="252722at2759"/>
<dbReference type="GO" id="GO:0031514">
    <property type="term" value="C:motile cilium"/>
    <property type="evidence" value="ECO:0007669"/>
    <property type="project" value="TreeGrafter"/>
</dbReference>
<dbReference type="Gene3D" id="2.20.110.10">
    <property type="entry name" value="Histone H3 K4-specific methyltransferase SET7/9 N-terminal domain"/>
    <property type="match status" value="4"/>
</dbReference>
<dbReference type="PROSITE" id="PS50089">
    <property type="entry name" value="ZF_RING_2"/>
    <property type="match status" value="1"/>
</dbReference>
<proteinExistence type="predicted"/>
<dbReference type="Proteomes" id="UP000039865">
    <property type="component" value="Unassembled WGS sequence"/>
</dbReference>
<organism evidence="8 9">
    <name type="scientific">Stylonychia lemnae</name>
    <name type="common">Ciliate</name>
    <dbReference type="NCBI Taxonomy" id="5949"/>
    <lineage>
        <taxon>Eukaryota</taxon>
        <taxon>Sar</taxon>
        <taxon>Alveolata</taxon>
        <taxon>Ciliophora</taxon>
        <taxon>Intramacronucleata</taxon>
        <taxon>Spirotrichea</taxon>
        <taxon>Stichotrichia</taxon>
        <taxon>Sporadotrichida</taxon>
        <taxon>Oxytrichidae</taxon>
        <taxon>Stylonychinae</taxon>
        <taxon>Stylonychia</taxon>
    </lineage>
</organism>
<dbReference type="SMART" id="SM00184">
    <property type="entry name" value="RING"/>
    <property type="match status" value="1"/>
</dbReference>
<dbReference type="Pfam" id="PF02493">
    <property type="entry name" value="MORN"/>
    <property type="match status" value="9"/>
</dbReference>
<gene>
    <name evidence="8" type="primary">Contig3811.g169</name>
    <name evidence="8" type="ORF">STYLEM_19110</name>
</gene>
<evidence type="ECO:0000256" key="4">
    <source>
        <dbReference type="ARBA" id="ARBA00022833"/>
    </source>
</evidence>
<keyword evidence="9" id="KW-1185">Reference proteome</keyword>
<evidence type="ECO:0000256" key="6">
    <source>
        <dbReference type="SAM" id="MobiDB-lite"/>
    </source>
</evidence>
<evidence type="ECO:0000256" key="3">
    <source>
        <dbReference type="ARBA" id="ARBA00022771"/>
    </source>
</evidence>
<dbReference type="PANTHER" id="PTHR43215:SF14">
    <property type="entry name" value="RADIAL SPOKE HEAD 1 HOMOLOG"/>
    <property type="match status" value="1"/>
</dbReference>
<evidence type="ECO:0000313" key="9">
    <source>
        <dbReference type="Proteomes" id="UP000039865"/>
    </source>
</evidence>
<evidence type="ECO:0000313" key="8">
    <source>
        <dbReference type="EMBL" id="CDW89970.1"/>
    </source>
</evidence>
<dbReference type="SUPFAM" id="SSF82185">
    <property type="entry name" value="Histone H3 K4-specific methyltransferase SET7/9 N-terminal domain"/>
    <property type="match status" value="2"/>
</dbReference>
<dbReference type="EMBL" id="CCKQ01018031">
    <property type="protein sequence ID" value="CDW89970.1"/>
    <property type="molecule type" value="Genomic_DNA"/>
</dbReference>
<dbReference type="Pfam" id="PF13445">
    <property type="entry name" value="zf-RING_UBOX"/>
    <property type="match status" value="1"/>
</dbReference>
<evidence type="ECO:0000256" key="5">
    <source>
        <dbReference type="PROSITE-ProRule" id="PRU00175"/>
    </source>
</evidence>